<dbReference type="Pfam" id="PF00082">
    <property type="entry name" value="Peptidase_S8"/>
    <property type="match status" value="1"/>
</dbReference>
<feature type="region of interest" description="Disordered" evidence="6">
    <location>
        <begin position="38"/>
        <end position="57"/>
    </location>
</feature>
<keyword evidence="3 5" id="KW-0378">Hydrolase</keyword>
<dbReference type="PROSITE" id="PS51892">
    <property type="entry name" value="SUBTILASE"/>
    <property type="match status" value="1"/>
</dbReference>
<keyword evidence="7" id="KW-1133">Transmembrane helix</keyword>
<dbReference type="PRINTS" id="PR00723">
    <property type="entry name" value="SUBTILISIN"/>
</dbReference>
<feature type="active site" description="Charge relay system" evidence="5">
    <location>
        <position position="130"/>
    </location>
</feature>
<dbReference type="EMBL" id="FQVU01000002">
    <property type="protein sequence ID" value="SHG12697.1"/>
    <property type="molecule type" value="Genomic_DNA"/>
</dbReference>
<feature type="signal peptide" evidence="8">
    <location>
        <begin position="1"/>
        <end position="27"/>
    </location>
</feature>
<evidence type="ECO:0000256" key="5">
    <source>
        <dbReference type="PROSITE-ProRule" id="PRU01240"/>
    </source>
</evidence>
<keyword evidence="8" id="KW-0732">Signal</keyword>
<dbReference type="OrthoDB" id="5240330at2"/>
<accession>A0A1M5H9N8</accession>
<keyword evidence="7" id="KW-0472">Membrane</keyword>
<organism evidence="10 11">
    <name type="scientific">Jatrophihabitans endophyticus</name>
    <dbReference type="NCBI Taxonomy" id="1206085"/>
    <lineage>
        <taxon>Bacteria</taxon>
        <taxon>Bacillati</taxon>
        <taxon>Actinomycetota</taxon>
        <taxon>Actinomycetes</taxon>
        <taxon>Jatrophihabitantales</taxon>
        <taxon>Jatrophihabitantaceae</taxon>
        <taxon>Jatrophihabitans</taxon>
    </lineage>
</organism>
<feature type="active site" description="Charge relay system" evidence="5">
    <location>
        <position position="294"/>
    </location>
</feature>
<evidence type="ECO:0000256" key="3">
    <source>
        <dbReference type="ARBA" id="ARBA00022801"/>
    </source>
</evidence>
<feature type="domain" description="Peptidase S8/S53" evidence="9">
    <location>
        <begin position="79"/>
        <end position="342"/>
    </location>
</feature>
<dbReference type="PANTHER" id="PTHR43806">
    <property type="entry name" value="PEPTIDASE S8"/>
    <property type="match status" value="1"/>
</dbReference>
<proteinExistence type="inferred from homology"/>
<feature type="transmembrane region" description="Helical" evidence="7">
    <location>
        <begin position="384"/>
        <end position="404"/>
    </location>
</feature>
<reference evidence="10 11" key="1">
    <citation type="submission" date="2016-11" db="EMBL/GenBank/DDBJ databases">
        <authorList>
            <person name="Jaros S."/>
            <person name="Januszkiewicz K."/>
            <person name="Wedrychowicz H."/>
        </authorList>
    </citation>
    <scope>NUCLEOTIDE SEQUENCE [LARGE SCALE GENOMIC DNA]</scope>
    <source>
        <strain evidence="10 11">DSM 45627</strain>
    </source>
</reference>
<keyword evidence="7" id="KW-0812">Transmembrane</keyword>
<keyword evidence="2 5" id="KW-0645">Protease</keyword>
<evidence type="ECO:0000256" key="2">
    <source>
        <dbReference type="ARBA" id="ARBA00022670"/>
    </source>
</evidence>
<gene>
    <name evidence="10" type="ORF">SAMN05443575_1444</name>
</gene>
<evidence type="ECO:0000313" key="11">
    <source>
        <dbReference type="Proteomes" id="UP000186132"/>
    </source>
</evidence>
<dbReference type="SUPFAM" id="SSF52743">
    <property type="entry name" value="Subtilisin-like"/>
    <property type="match status" value="1"/>
</dbReference>
<dbReference type="GO" id="GO:0004252">
    <property type="term" value="F:serine-type endopeptidase activity"/>
    <property type="evidence" value="ECO:0007669"/>
    <property type="project" value="UniProtKB-UniRule"/>
</dbReference>
<feature type="chain" id="PRO_5013155291" evidence="8">
    <location>
        <begin position="28"/>
        <end position="437"/>
    </location>
</feature>
<dbReference type="InterPro" id="IPR050131">
    <property type="entry name" value="Peptidase_S8_subtilisin-like"/>
</dbReference>
<evidence type="ECO:0000256" key="7">
    <source>
        <dbReference type="SAM" id="Phobius"/>
    </source>
</evidence>
<evidence type="ECO:0000256" key="6">
    <source>
        <dbReference type="SAM" id="MobiDB-lite"/>
    </source>
</evidence>
<feature type="active site" description="Charge relay system" evidence="5">
    <location>
        <position position="88"/>
    </location>
</feature>
<dbReference type="PROSITE" id="PS00137">
    <property type="entry name" value="SUBTILASE_HIS"/>
    <property type="match status" value="1"/>
</dbReference>
<evidence type="ECO:0000256" key="1">
    <source>
        <dbReference type="ARBA" id="ARBA00011073"/>
    </source>
</evidence>
<dbReference type="InterPro" id="IPR015500">
    <property type="entry name" value="Peptidase_S8_subtilisin-rel"/>
</dbReference>
<dbReference type="STRING" id="1206085.SAMN05443575_1444"/>
<feature type="region of interest" description="Disordered" evidence="6">
    <location>
        <begin position="415"/>
        <end position="437"/>
    </location>
</feature>
<name>A0A1M5H9N8_9ACTN</name>
<dbReference type="InterPro" id="IPR036852">
    <property type="entry name" value="Peptidase_S8/S53_dom_sf"/>
</dbReference>
<evidence type="ECO:0000256" key="8">
    <source>
        <dbReference type="SAM" id="SignalP"/>
    </source>
</evidence>
<dbReference type="PANTHER" id="PTHR43806:SF11">
    <property type="entry name" value="CEREVISIN-RELATED"/>
    <property type="match status" value="1"/>
</dbReference>
<evidence type="ECO:0000256" key="4">
    <source>
        <dbReference type="ARBA" id="ARBA00022825"/>
    </source>
</evidence>
<protein>
    <submittedName>
        <fullName evidence="10">Type VII secretion-associated serine protease mycosin</fullName>
    </submittedName>
</protein>
<dbReference type="Proteomes" id="UP000186132">
    <property type="component" value="Unassembled WGS sequence"/>
</dbReference>
<dbReference type="AlphaFoldDB" id="A0A1M5H9N8"/>
<dbReference type="GO" id="GO:0006508">
    <property type="term" value="P:proteolysis"/>
    <property type="evidence" value="ECO:0007669"/>
    <property type="project" value="UniProtKB-KW"/>
</dbReference>
<keyword evidence="11" id="KW-1185">Reference proteome</keyword>
<evidence type="ECO:0000259" key="9">
    <source>
        <dbReference type="Pfam" id="PF00082"/>
    </source>
</evidence>
<keyword evidence="4 5" id="KW-0720">Serine protease</keyword>
<dbReference type="InterPro" id="IPR022398">
    <property type="entry name" value="Peptidase_S8_His-AS"/>
</dbReference>
<comment type="similarity">
    <text evidence="1 5">Belongs to the peptidase S8 family.</text>
</comment>
<evidence type="ECO:0000313" key="10">
    <source>
        <dbReference type="EMBL" id="SHG12697.1"/>
    </source>
</evidence>
<dbReference type="InterPro" id="IPR000209">
    <property type="entry name" value="Peptidase_S8/S53_dom"/>
</dbReference>
<sequence>MRGMPAGRALAAGLLAAAGVVLPSVPAATATAAATAPRAAAPGSCEQAPTPGVPIPATAPRDPLLEQLGLDHAWPLSTGTGVTVGIVDTGVDPASPKLAGAVQLGRSYHVVDTKAVYADAPDGRVDCDGHGTEIAGIVAGRTEAGDDRVSGVAPGASVYPVSIQGDIGQVPSALVAAAITDAARHASVINLSFAQPADHDDIRAAVKYAVAHDVVVVAASANEAGGAGGAGGSTRAKQYPAAYPGVLAVAAVDADDAPVSGASTGSWISIAAPGDSLTTVPRGGKGYVTVTGTSFATGVVSGAAALLRSRFPHLSAAGVIARLERSAVPPGDGGRADAVGAGVVDPYAALTDARGPASAGPGAAAGRVPIARTHDDRGDDGHGAIVGTAAVLAALAVVIGTATISVRAGRRRGWVAGRRRRRAVDEREVRPHPAQLG</sequence>
<dbReference type="Gene3D" id="3.40.50.200">
    <property type="entry name" value="Peptidase S8/S53 domain"/>
    <property type="match status" value="1"/>
</dbReference>